<organism evidence="2 3">
    <name type="scientific">Romanomermis culicivorax</name>
    <name type="common">Nematode worm</name>
    <dbReference type="NCBI Taxonomy" id="13658"/>
    <lineage>
        <taxon>Eukaryota</taxon>
        <taxon>Metazoa</taxon>
        <taxon>Ecdysozoa</taxon>
        <taxon>Nematoda</taxon>
        <taxon>Enoplea</taxon>
        <taxon>Dorylaimia</taxon>
        <taxon>Mermithida</taxon>
        <taxon>Mermithoidea</taxon>
        <taxon>Mermithidae</taxon>
        <taxon>Romanomermis</taxon>
    </lineage>
</organism>
<evidence type="ECO:0000313" key="3">
    <source>
        <dbReference type="WBParaSite" id="nRc.2.0.1.t35037-RA"/>
    </source>
</evidence>
<protein>
    <submittedName>
        <fullName evidence="3">Uncharacterized protein</fullName>
    </submittedName>
</protein>
<keyword evidence="1" id="KW-0732">Signal</keyword>
<dbReference type="WBParaSite" id="nRc.2.0.1.t35037-RA">
    <property type="protein sequence ID" value="nRc.2.0.1.t35037-RA"/>
    <property type="gene ID" value="nRc.2.0.1.g35037"/>
</dbReference>
<keyword evidence="2" id="KW-1185">Reference proteome</keyword>
<dbReference type="Proteomes" id="UP000887565">
    <property type="component" value="Unplaced"/>
</dbReference>
<evidence type="ECO:0000256" key="1">
    <source>
        <dbReference type="SAM" id="SignalP"/>
    </source>
</evidence>
<proteinExistence type="predicted"/>
<feature type="chain" id="PRO_5038031904" evidence="1">
    <location>
        <begin position="20"/>
        <end position="64"/>
    </location>
</feature>
<reference evidence="3" key="1">
    <citation type="submission" date="2022-11" db="UniProtKB">
        <authorList>
            <consortium name="WormBaseParasite"/>
        </authorList>
    </citation>
    <scope>IDENTIFICATION</scope>
</reference>
<evidence type="ECO:0000313" key="2">
    <source>
        <dbReference type="Proteomes" id="UP000887565"/>
    </source>
</evidence>
<name>A0A915K8H8_ROMCU</name>
<accession>A0A915K8H8</accession>
<feature type="signal peptide" evidence="1">
    <location>
        <begin position="1"/>
        <end position="19"/>
    </location>
</feature>
<sequence>MKVWPLALLLLRLLRNIFCADESVAKMDNCDYFGLDIVLDDRKILRLDGLTNQQCEESCIRKRE</sequence>
<dbReference type="AlphaFoldDB" id="A0A915K8H8"/>